<dbReference type="Proteomes" id="UP000000689">
    <property type="component" value="Chromosome 5"/>
</dbReference>
<dbReference type="OMA" id="WVKYLET"/>
<dbReference type="eggNOG" id="ENOG502QW5R">
    <property type="taxonomic scope" value="Eukaryota"/>
</dbReference>
<reference evidence="1 2" key="1">
    <citation type="journal article" date="2011" name="Proc. Natl. Acad. Sci. U.S.A.">
        <title>Evolutionary erosion of yeast sex chromosomes by mating-type switching accidents.</title>
        <authorList>
            <person name="Gordon J.L."/>
            <person name="Armisen D."/>
            <person name="Proux-Wera E."/>
            <person name="Oheigeartaigh S.S."/>
            <person name="Byrne K.P."/>
            <person name="Wolfe K.H."/>
        </authorList>
    </citation>
    <scope>NUCLEOTIDE SEQUENCE [LARGE SCALE GENOMIC DNA]</scope>
    <source>
        <strain evidence="2">ATCC 10597 / BCRC 20456 / CBS 421 / NBRC 0211 / NRRL Y-12639</strain>
    </source>
</reference>
<dbReference type="HOGENOM" id="CLU_398067_0_0_1"/>
<gene>
    <name evidence="1" type="primary">NDAI0E03730</name>
    <name evidence="1" type="ordered locus">NDAI_0E03730</name>
</gene>
<name>G0WBS0_NAUDC</name>
<proteinExistence type="predicted"/>
<evidence type="ECO:0000313" key="1">
    <source>
        <dbReference type="EMBL" id="CCD25190.1"/>
    </source>
</evidence>
<dbReference type="KEGG" id="ndi:NDAI_0E03730"/>
<evidence type="ECO:0000313" key="2">
    <source>
        <dbReference type="Proteomes" id="UP000000689"/>
    </source>
</evidence>
<dbReference type="AlphaFoldDB" id="G0WBS0"/>
<keyword evidence="2" id="KW-1185">Reference proteome</keyword>
<dbReference type="GeneID" id="11498768"/>
<dbReference type="RefSeq" id="XP_003670433.1">
    <property type="nucleotide sequence ID" value="XM_003670385.1"/>
</dbReference>
<evidence type="ECO:0008006" key="3">
    <source>
        <dbReference type="Google" id="ProtNLM"/>
    </source>
</evidence>
<protein>
    <recommendedName>
        <fullName evidence="3">Mitochondrial group I intron splicing factor CCM1</fullName>
    </recommendedName>
</protein>
<accession>G0WBS0</accession>
<sequence>MPIVRQALGSRFIVTSTIRRLQSTVNSSRLNLTKLNNTDGVSPIENQHNEQANEYTNQSHGFTRQNRAAAHPATLLKNKLTSELRKNNSSLLEIFNTFKMGVNEVCEENDNPEYFQKTFGLNKPLADLLTKSSNTNDADIDPYQILDTMCQLQVARSEHFEIVMDYFLKNGKFQDILALWVRYLQTITENPYSLNNKVEFKTAKGNNAYMNPHAKNLAITAVSYILLLENKPSLETLYDLLRLDKSLGQKIPFTSMKEVIDRELPEQYKVTASEGFNVLLKIFSKSDKEWFLRHIDNSLQVKKIDDLYHSYTYVKEDLDADILTRFMDKYTAFNQFDKTISIFNELKDQFKDNKSFQNRLLIAVGRLDSNINNVTSTNKLNRVLAVWNSIVKPSNPDASSYAALITALNDSGNFEHFKTVWSRDIPENIKENSEVKEAYLLSLLKSKNVSYKEIKDKIPENINSLELINAVLISIVLDAEVTRDQFKEFYSKRIRHEQDATTKKISNIQTTAIKMYADYKYYEHPENFQFELPLRDFNKSLAIIEEFLRVAPTLQSIELLYEQTKEPFDKRRFKAFAKATFLKNDIDIDFSEKIFRDFVKGAKSRELRSEGFQNMVETMIDGFCFIIRRNRDSSILLKIDTYCQLAENLNIQLGNRTLTRLLRTLANLSKNRATKFTEEESKFIENFLNSLEKNDSYVPSRSDIHAIKKFGLEPR</sequence>
<organism evidence="1 2">
    <name type="scientific">Naumovozyma dairenensis (strain ATCC 10597 / BCRC 20456 / CBS 421 / NBRC 0211 / NRRL Y-12639)</name>
    <name type="common">Saccharomyces dairenensis</name>
    <dbReference type="NCBI Taxonomy" id="1071378"/>
    <lineage>
        <taxon>Eukaryota</taxon>
        <taxon>Fungi</taxon>
        <taxon>Dikarya</taxon>
        <taxon>Ascomycota</taxon>
        <taxon>Saccharomycotina</taxon>
        <taxon>Saccharomycetes</taxon>
        <taxon>Saccharomycetales</taxon>
        <taxon>Saccharomycetaceae</taxon>
        <taxon>Naumovozyma</taxon>
    </lineage>
</organism>
<dbReference type="EMBL" id="HE580271">
    <property type="protein sequence ID" value="CCD25190.1"/>
    <property type="molecule type" value="Genomic_DNA"/>
</dbReference>
<dbReference type="OrthoDB" id="4061195at2759"/>